<dbReference type="Proteomes" id="UP000652427">
    <property type="component" value="Unassembled WGS sequence"/>
</dbReference>
<dbReference type="InterPro" id="IPR021440">
    <property type="entry name" value="DUF3089"/>
</dbReference>
<evidence type="ECO:0000313" key="2">
    <source>
        <dbReference type="Proteomes" id="UP000652427"/>
    </source>
</evidence>
<dbReference type="EMBL" id="JABWMH010000002">
    <property type="protein sequence ID" value="NVD27751.1"/>
    <property type="molecule type" value="Genomic_DNA"/>
</dbReference>
<protein>
    <submittedName>
        <fullName evidence="1">DUF3089 domain-containing protein</fullName>
    </submittedName>
</protein>
<comment type="caution">
    <text evidence="1">The sequence shown here is derived from an EMBL/GenBank/DDBJ whole genome shotgun (WGS) entry which is preliminary data.</text>
</comment>
<reference evidence="1 2" key="1">
    <citation type="submission" date="2020-06" db="EMBL/GenBank/DDBJ databases">
        <authorList>
            <person name="Kim S.-J."/>
            <person name="Park S.-J."/>
        </authorList>
    </citation>
    <scope>NUCLEOTIDE SEQUENCE [LARGE SCALE GENOMIC DNA]</scope>
    <source>
        <strain evidence="1 2">SW-151</strain>
    </source>
</reference>
<keyword evidence="2" id="KW-1185">Reference proteome</keyword>
<dbReference type="Gene3D" id="3.40.50.1820">
    <property type="entry name" value="alpha/beta hydrolase"/>
    <property type="match status" value="1"/>
</dbReference>
<evidence type="ECO:0000313" key="1">
    <source>
        <dbReference type="EMBL" id="NVD27751.1"/>
    </source>
</evidence>
<sequence length="374" mass="41285">MARKFLYFVASMVVLLLAGAFVFQVYGDELMEVAFVPDTEFTAQEVLENNVYADTGMWLARPELVKGNPALWLPAGYEDSDEAFPEAKKAAVFFLHPTSFLKNNRWNAPLDDTESQARARIFLRGQASAFNAIGEIWAPRYRQATLGAFLTEKKEGQQALDAAYQDVLAAFDYFVAEIPSDQPIILAGHSQGSLHLTNLLKDRVAGTPLASRIVAAYVVGWPVSVETDIPEMGLDACEMPDQTGCIMAWQSFAEPADYERIVRVYDRTIGFNGQPRKDSKLLCSNPINGDVDSAAPANVNLGTLVPNDDLSEATLLAGSVPARCDERGFLLIGDPPEIGPYALPGNNYHVYDYSLFWANLRVDARRRMTAFPAR</sequence>
<dbReference type="InterPro" id="IPR029058">
    <property type="entry name" value="AB_hydrolase_fold"/>
</dbReference>
<name>A0ABX2N227_9SPHN</name>
<dbReference type="RefSeq" id="WP_176279240.1">
    <property type="nucleotide sequence ID" value="NZ_JABWMH010000002.1"/>
</dbReference>
<organism evidence="1 2">
    <name type="scientific">Parasphingorhabdus flavimaris</name>
    <dbReference type="NCBI Taxonomy" id="266812"/>
    <lineage>
        <taxon>Bacteria</taxon>
        <taxon>Pseudomonadati</taxon>
        <taxon>Pseudomonadota</taxon>
        <taxon>Alphaproteobacteria</taxon>
        <taxon>Sphingomonadales</taxon>
        <taxon>Sphingomonadaceae</taxon>
        <taxon>Parasphingorhabdus</taxon>
    </lineage>
</organism>
<dbReference type="Pfam" id="PF11288">
    <property type="entry name" value="DUF3089"/>
    <property type="match status" value="1"/>
</dbReference>
<gene>
    <name evidence="1" type="ORF">HUO14_07535</name>
</gene>
<proteinExistence type="predicted"/>
<accession>A0ABX2N227</accession>
<dbReference type="SUPFAM" id="SSF53474">
    <property type="entry name" value="alpha/beta-Hydrolases"/>
    <property type="match status" value="1"/>
</dbReference>